<dbReference type="AlphaFoldDB" id="A0A0R2NJ15"/>
<comment type="caution">
    <text evidence="2">The sequence shown here is derived from an EMBL/GenBank/DDBJ whole genome shotgun (WGS) entry which is preliminary data.</text>
</comment>
<feature type="domain" description="ABC transporter" evidence="1">
    <location>
        <begin position="24"/>
        <end position="117"/>
    </location>
</feature>
<dbReference type="InterPro" id="IPR027417">
    <property type="entry name" value="P-loop_NTPase"/>
</dbReference>
<reference evidence="2 3" key="1">
    <citation type="journal article" date="2015" name="Genome Announc.">
        <title>Expanding the biotechnology potential of lactobacilli through comparative genomics of 213 strains and associated genera.</title>
        <authorList>
            <person name="Sun Z."/>
            <person name="Harris H.M."/>
            <person name="McCann A."/>
            <person name="Guo C."/>
            <person name="Argimon S."/>
            <person name="Zhang W."/>
            <person name="Yang X."/>
            <person name="Jeffery I.B."/>
            <person name="Cooney J.C."/>
            <person name="Kagawa T.F."/>
            <person name="Liu W."/>
            <person name="Song Y."/>
            <person name="Salvetti E."/>
            <person name="Wrobel A."/>
            <person name="Rasinkangas P."/>
            <person name="Parkhill J."/>
            <person name="Rea M.C."/>
            <person name="O'Sullivan O."/>
            <person name="Ritari J."/>
            <person name="Douillard F.P."/>
            <person name="Paul Ross R."/>
            <person name="Yang R."/>
            <person name="Briner A.E."/>
            <person name="Felis G.E."/>
            <person name="de Vos W.M."/>
            <person name="Barrangou R."/>
            <person name="Klaenhammer T.R."/>
            <person name="Caufield P.W."/>
            <person name="Cui Y."/>
            <person name="Zhang H."/>
            <person name="O'Toole P.W."/>
        </authorList>
    </citation>
    <scope>NUCLEOTIDE SEQUENCE [LARGE SCALE GENOMIC DNA]</scope>
    <source>
        <strain evidence="2 3">DSM 23026</strain>
    </source>
</reference>
<dbReference type="SUPFAM" id="SSF52540">
    <property type="entry name" value="P-loop containing nucleoside triphosphate hydrolases"/>
    <property type="match status" value="1"/>
</dbReference>
<dbReference type="PANTHER" id="PTHR42798:SF2">
    <property type="entry name" value="ABC TRANSPORTER ATP-BINDING PROTEIN MG467-RELATED"/>
    <property type="match status" value="1"/>
</dbReference>
<dbReference type="Proteomes" id="UP000051249">
    <property type="component" value="Unassembled WGS sequence"/>
</dbReference>
<dbReference type="PANTHER" id="PTHR42798">
    <property type="entry name" value="LIPOPROTEIN-RELEASING SYSTEM ATP-BINDING PROTEIN LOLD"/>
    <property type="match status" value="1"/>
</dbReference>
<keyword evidence="3" id="KW-1185">Reference proteome</keyword>
<sequence>MNFIEVKDMSKIYGSGDNEVRANDQINFKIKQGELTVIVGASGAGKSTLLNILGGMDTNTHGDILVSGKNISKYNDRERTTYRRTGLGFVFQFYNLVPNLTALENGELASEIVKNALNPADTLKKLD</sequence>
<organism evidence="2 3">
    <name type="scientific">Pediococcus argentinicus</name>
    <dbReference type="NCBI Taxonomy" id="480391"/>
    <lineage>
        <taxon>Bacteria</taxon>
        <taxon>Bacillati</taxon>
        <taxon>Bacillota</taxon>
        <taxon>Bacilli</taxon>
        <taxon>Lactobacillales</taxon>
        <taxon>Lactobacillaceae</taxon>
        <taxon>Pediococcus</taxon>
    </lineage>
</organism>
<dbReference type="PATRIC" id="fig|480391.4.peg.288"/>
<evidence type="ECO:0000313" key="3">
    <source>
        <dbReference type="Proteomes" id="UP000051249"/>
    </source>
</evidence>
<dbReference type="GO" id="GO:0016887">
    <property type="term" value="F:ATP hydrolysis activity"/>
    <property type="evidence" value="ECO:0007669"/>
    <property type="project" value="InterPro"/>
</dbReference>
<name>A0A0R2NJ15_9LACO</name>
<dbReference type="EMBL" id="JQCQ01000012">
    <property type="protein sequence ID" value="KRO25340.1"/>
    <property type="molecule type" value="Genomic_DNA"/>
</dbReference>
<proteinExistence type="predicted"/>
<dbReference type="Gene3D" id="3.40.50.300">
    <property type="entry name" value="P-loop containing nucleotide triphosphate hydrolases"/>
    <property type="match status" value="1"/>
</dbReference>
<dbReference type="InterPro" id="IPR003439">
    <property type="entry name" value="ABC_transporter-like_ATP-bd"/>
</dbReference>
<accession>A0A0R2NJ15</accession>
<gene>
    <name evidence="2" type="ORF">IV88_GL000285</name>
</gene>
<dbReference type="Pfam" id="PF00005">
    <property type="entry name" value="ABC_tran"/>
    <property type="match status" value="1"/>
</dbReference>
<dbReference type="GO" id="GO:0005524">
    <property type="term" value="F:ATP binding"/>
    <property type="evidence" value="ECO:0007669"/>
    <property type="project" value="InterPro"/>
</dbReference>
<protein>
    <submittedName>
        <fullName evidence="2">Phosphonate-transporting ATPase</fullName>
    </submittedName>
</protein>
<evidence type="ECO:0000259" key="1">
    <source>
        <dbReference type="Pfam" id="PF00005"/>
    </source>
</evidence>
<evidence type="ECO:0000313" key="2">
    <source>
        <dbReference type="EMBL" id="KRO25340.1"/>
    </source>
</evidence>